<dbReference type="InterPro" id="IPR020846">
    <property type="entry name" value="MFS_dom"/>
</dbReference>
<feature type="transmembrane region" description="Helical" evidence="7">
    <location>
        <begin position="122"/>
        <end position="144"/>
    </location>
</feature>
<organism evidence="9 10">
    <name type="scientific">Micractinium conductrix</name>
    <dbReference type="NCBI Taxonomy" id="554055"/>
    <lineage>
        <taxon>Eukaryota</taxon>
        <taxon>Viridiplantae</taxon>
        <taxon>Chlorophyta</taxon>
        <taxon>core chlorophytes</taxon>
        <taxon>Trebouxiophyceae</taxon>
        <taxon>Chlorellales</taxon>
        <taxon>Chlorellaceae</taxon>
        <taxon>Chlorella clade</taxon>
        <taxon>Micractinium</taxon>
    </lineage>
</organism>
<evidence type="ECO:0000313" key="9">
    <source>
        <dbReference type="EMBL" id="PSC74030.1"/>
    </source>
</evidence>
<dbReference type="OrthoDB" id="196786at2759"/>
<comment type="caution">
    <text evidence="9">The sequence shown here is derived from an EMBL/GenBank/DDBJ whole genome shotgun (WGS) entry which is preliminary data.</text>
</comment>
<evidence type="ECO:0000313" key="10">
    <source>
        <dbReference type="Proteomes" id="UP000239649"/>
    </source>
</evidence>
<dbReference type="Proteomes" id="UP000239649">
    <property type="component" value="Unassembled WGS sequence"/>
</dbReference>
<name>A0A2P6VIY0_9CHLO</name>
<sequence>MLIEDSASPRHVGSPADIDGEAQALERRLARRLLPPLFMVSLLCQLDRSNLAFAALQMDAQLGFSKTIHGLGSGLFFVGYLAQVPANMVCLAVGPRRWLPGLLVAWGCIAACFAGVRGVRSFLALRLLLGVAEAGAYPAIFVWLGAFFTPRQLGPAFTWVTTATAVAGLLGAPLAACLMSLDGALGLEGWRWLFLVEGFAPVLLAAALPFLLPATPLTAAFLAPAEQQWLWRQLQGEPGVELVGPPTAAAPAAATTTAAAAAALVEAAGAETAAADAGAAAEAAARRPLLPPDRDDSAAALPGGAATTATAGKAAPHKARPFGGGGALRAAIRGGLLDRRVYHLAAVMMLIDVVMNAANFFLPMIVRAVITGQFANEGGSGGGGRGGGGAAALNIRAALLSALPFCAAAVAMVANAHHARARDERRLHTALPMVATALALAGTPALVALGPAPALLGLSAAAAGIWAVHGPFFSWPAALLDRQPAALAFALIKSGGAVGGFAGPLAVGAMADVLGGWGGAMLLLAGCALACAGLVLVFDDRPRR</sequence>
<keyword evidence="10" id="KW-1185">Reference proteome</keyword>
<reference evidence="9 10" key="1">
    <citation type="journal article" date="2018" name="Plant J.">
        <title>Genome sequences of Chlorella sorokiniana UTEX 1602 and Micractinium conductrix SAG 241.80: implications to maltose excretion by a green alga.</title>
        <authorList>
            <person name="Arriola M.B."/>
            <person name="Velmurugan N."/>
            <person name="Zhang Y."/>
            <person name="Plunkett M.H."/>
            <person name="Hondzo H."/>
            <person name="Barney B.M."/>
        </authorList>
    </citation>
    <scope>NUCLEOTIDE SEQUENCE [LARGE SCALE GENOMIC DNA]</scope>
    <source>
        <strain evidence="9 10">SAG 241.80</strain>
    </source>
</reference>
<feature type="transmembrane region" description="Helical" evidence="7">
    <location>
        <begin position="455"/>
        <end position="475"/>
    </location>
</feature>
<evidence type="ECO:0000256" key="3">
    <source>
        <dbReference type="ARBA" id="ARBA00022692"/>
    </source>
</evidence>
<dbReference type="PANTHER" id="PTHR43791">
    <property type="entry name" value="PERMEASE-RELATED"/>
    <property type="match status" value="1"/>
</dbReference>
<keyword evidence="5 7" id="KW-0472">Membrane</keyword>
<evidence type="ECO:0000256" key="7">
    <source>
        <dbReference type="SAM" id="Phobius"/>
    </source>
</evidence>
<dbReference type="Pfam" id="PF07690">
    <property type="entry name" value="MFS_1"/>
    <property type="match status" value="1"/>
</dbReference>
<evidence type="ECO:0000256" key="6">
    <source>
        <dbReference type="SAM" id="MobiDB-lite"/>
    </source>
</evidence>
<feature type="transmembrane region" description="Helical" evidence="7">
    <location>
        <begin position="517"/>
        <end position="538"/>
    </location>
</feature>
<dbReference type="GO" id="GO:0022857">
    <property type="term" value="F:transmembrane transporter activity"/>
    <property type="evidence" value="ECO:0007669"/>
    <property type="project" value="InterPro"/>
</dbReference>
<evidence type="ECO:0000256" key="5">
    <source>
        <dbReference type="ARBA" id="ARBA00023136"/>
    </source>
</evidence>
<protein>
    <submittedName>
        <fullName evidence="9">MFS transporter isoform B</fullName>
    </submittedName>
</protein>
<dbReference type="PANTHER" id="PTHR43791:SF36">
    <property type="entry name" value="TRANSPORTER, PUTATIVE (AFU_ORTHOLOGUE AFUA_6G08340)-RELATED"/>
    <property type="match status" value="1"/>
</dbReference>
<evidence type="ECO:0000256" key="1">
    <source>
        <dbReference type="ARBA" id="ARBA00004141"/>
    </source>
</evidence>
<feature type="transmembrane region" description="Helical" evidence="7">
    <location>
        <begin position="201"/>
        <end position="223"/>
    </location>
</feature>
<evidence type="ECO:0000256" key="4">
    <source>
        <dbReference type="ARBA" id="ARBA00022989"/>
    </source>
</evidence>
<dbReference type="InterPro" id="IPR011701">
    <property type="entry name" value="MFS"/>
</dbReference>
<evidence type="ECO:0000256" key="2">
    <source>
        <dbReference type="ARBA" id="ARBA00022448"/>
    </source>
</evidence>
<feature type="transmembrane region" description="Helical" evidence="7">
    <location>
        <begin position="487"/>
        <end position="511"/>
    </location>
</feature>
<dbReference type="SUPFAM" id="SSF103473">
    <property type="entry name" value="MFS general substrate transporter"/>
    <property type="match status" value="1"/>
</dbReference>
<dbReference type="PROSITE" id="PS50850">
    <property type="entry name" value="MFS"/>
    <property type="match status" value="1"/>
</dbReference>
<keyword evidence="2" id="KW-0813">Transport</keyword>
<keyword evidence="4 7" id="KW-1133">Transmembrane helix</keyword>
<feature type="transmembrane region" description="Helical" evidence="7">
    <location>
        <begin position="68"/>
        <end position="86"/>
    </location>
</feature>
<accession>A0A2P6VIY0</accession>
<dbReference type="AlphaFoldDB" id="A0A2P6VIY0"/>
<dbReference type="EMBL" id="LHPF02000005">
    <property type="protein sequence ID" value="PSC74030.1"/>
    <property type="molecule type" value="Genomic_DNA"/>
</dbReference>
<feature type="transmembrane region" description="Helical" evidence="7">
    <location>
        <begin position="341"/>
        <end position="362"/>
    </location>
</feature>
<dbReference type="STRING" id="554055.A0A2P6VIY0"/>
<dbReference type="Gene3D" id="1.20.1250.20">
    <property type="entry name" value="MFS general substrate transporter like domains"/>
    <property type="match status" value="2"/>
</dbReference>
<feature type="region of interest" description="Disordered" evidence="6">
    <location>
        <begin position="288"/>
        <end position="318"/>
    </location>
</feature>
<keyword evidence="3 7" id="KW-0812">Transmembrane</keyword>
<proteinExistence type="predicted"/>
<feature type="transmembrane region" description="Helical" evidence="7">
    <location>
        <begin position="427"/>
        <end position="449"/>
    </location>
</feature>
<feature type="compositionally biased region" description="Low complexity" evidence="6">
    <location>
        <begin position="298"/>
        <end position="314"/>
    </location>
</feature>
<comment type="subcellular location">
    <subcellularLocation>
        <location evidence="1">Membrane</location>
        <topology evidence="1">Multi-pass membrane protein</topology>
    </subcellularLocation>
</comment>
<evidence type="ECO:0000259" key="8">
    <source>
        <dbReference type="PROSITE" id="PS50850"/>
    </source>
</evidence>
<gene>
    <name evidence="9" type="ORF">C2E20_2657</name>
</gene>
<feature type="transmembrane region" description="Helical" evidence="7">
    <location>
        <begin position="98"/>
        <end position="116"/>
    </location>
</feature>
<dbReference type="InterPro" id="IPR036259">
    <property type="entry name" value="MFS_trans_sf"/>
</dbReference>
<feature type="transmembrane region" description="Helical" evidence="7">
    <location>
        <begin position="156"/>
        <end position="181"/>
    </location>
</feature>
<feature type="domain" description="Major facilitator superfamily (MFS) profile" evidence="8">
    <location>
        <begin position="33"/>
        <end position="543"/>
    </location>
</feature>
<feature type="transmembrane region" description="Helical" evidence="7">
    <location>
        <begin position="395"/>
        <end position="415"/>
    </location>
</feature>
<dbReference type="GO" id="GO:0016020">
    <property type="term" value="C:membrane"/>
    <property type="evidence" value="ECO:0007669"/>
    <property type="project" value="UniProtKB-SubCell"/>
</dbReference>